<evidence type="ECO:0000313" key="3">
    <source>
        <dbReference type="RefSeq" id="XP_017021628.1"/>
    </source>
</evidence>
<name>A0A6P4IGD6_DROKI</name>
<dbReference type="RefSeq" id="XP_017021628.1">
    <property type="nucleotide sequence ID" value="XM_017166139.3"/>
</dbReference>
<feature type="chain" id="PRO_5028369984" evidence="1">
    <location>
        <begin position="17"/>
        <end position="118"/>
    </location>
</feature>
<keyword evidence="2" id="KW-1185">Reference proteome</keyword>
<evidence type="ECO:0000256" key="1">
    <source>
        <dbReference type="SAM" id="SignalP"/>
    </source>
</evidence>
<dbReference type="OrthoDB" id="8018571at2759"/>
<dbReference type="AlphaFoldDB" id="A0A6P4IGD6"/>
<organism evidence="2 3">
    <name type="scientific">Drosophila kikkawai</name>
    <name type="common">Fruit fly</name>
    <dbReference type="NCBI Taxonomy" id="30033"/>
    <lineage>
        <taxon>Eukaryota</taxon>
        <taxon>Metazoa</taxon>
        <taxon>Ecdysozoa</taxon>
        <taxon>Arthropoda</taxon>
        <taxon>Hexapoda</taxon>
        <taxon>Insecta</taxon>
        <taxon>Pterygota</taxon>
        <taxon>Neoptera</taxon>
        <taxon>Endopterygota</taxon>
        <taxon>Diptera</taxon>
        <taxon>Brachycera</taxon>
        <taxon>Muscomorpha</taxon>
        <taxon>Ephydroidea</taxon>
        <taxon>Drosophilidae</taxon>
        <taxon>Drosophila</taxon>
        <taxon>Sophophora</taxon>
    </lineage>
</organism>
<proteinExistence type="predicted"/>
<gene>
    <name evidence="3" type="primary">LOC108074200</name>
</gene>
<reference evidence="3" key="1">
    <citation type="submission" date="2025-08" db="UniProtKB">
        <authorList>
            <consortium name="RefSeq"/>
        </authorList>
    </citation>
    <scope>IDENTIFICATION</scope>
    <source>
        <strain evidence="3">14028-0561.14</strain>
        <tissue evidence="3">Whole fly</tissue>
    </source>
</reference>
<accession>A0A6P4IGD6</accession>
<sequence length="118" mass="13117">MHWPAFFIIFSLFALAAPQVLLRRRQVVTPTWLMGPSRPNSNAGAPKVQVTQQNLREVAAWRAVIQKAVDEGTYVVAAPPPQEFIASLGGSFPSPLPQFWAPAPIPAFNFTYIWPRFG</sequence>
<evidence type="ECO:0000313" key="2">
    <source>
        <dbReference type="Proteomes" id="UP001652661"/>
    </source>
</evidence>
<dbReference type="Proteomes" id="UP001652661">
    <property type="component" value="Chromosome X"/>
</dbReference>
<protein>
    <submittedName>
        <fullName evidence="3">Uncharacterized protein</fullName>
    </submittedName>
</protein>
<feature type="signal peptide" evidence="1">
    <location>
        <begin position="1"/>
        <end position="16"/>
    </location>
</feature>
<keyword evidence="1" id="KW-0732">Signal</keyword>
<dbReference type="GeneID" id="108074200"/>